<dbReference type="AlphaFoldDB" id="A0A222E2G4"/>
<feature type="binding site" evidence="7">
    <location>
        <begin position="81"/>
        <end position="83"/>
    </location>
    <ligand>
        <name>FMN</name>
        <dbReference type="ChEBI" id="CHEBI:58210"/>
    </ligand>
</feature>
<evidence type="ECO:0000259" key="8">
    <source>
        <dbReference type="PROSITE" id="PS51349"/>
    </source>
</evidence>
<dbReference type="OrthoDB" id="9770452at2"/>
<dbReference type="InterPro" id="IPR000262">
    <property type="entry name" value="FMN-dep_DH"/>
</dbReference>
<dbReference type="GO" id="GO:0004459">
    <property type="term" value="F:L-lactate dehydrogenase (NAD+) activity"/>
    <property type="evidence" value="ECO:0007669"/>
    <property type="project" value="TreeGrafter"/>
</dbReference>
<dbReference type="PANTHER" id="PTHR10578">
    <property type="entry name" value="S -2-HYDROXY-ACID OXIDASE-RELATED"/>
    <property type="match status" value="1"/>
</dbReference>
<dbReference type="EMBL" id="CP022540">
    <property type="protein sequence ID" value="ASP20419.1"/>
    <property type="molecule type" value="Genomic_DNA"/>
</dbReference>
<feature type="binding site" evidence="7">
    <location>
        <position position="168"/>
    </location>
    <ligand>
        <name>glyoxylate</name>
        <dbReference type="ChEBI" id="CHEBI:36655"/>
    </ligand>
</feature>
<evidence type="ECO:0000256" key="2">
    <source>
        <dbReference type="ARBA" id="ARBA00022630"/>
    </source>
</evidence>
<accession>A0A222E2G4</accession>
<evidence type="ECO:0000256" key="3">
    <source>
        <dbReference type="ARBA" id="ARBA00022643"/>
    </source>
</evidence>
<evidence type="ECO:0000313" key="10">
    <source>
        <dbReference type="Proteomes" id="UP000203589"/>
    </source>
</evidence>
<dbReference type="PIRSF" id="PIRSF000138">
    <property type="entry name" value="Al-hdrx_acd_dh"/>
    <property type="match status" value="1"/>
</dbReference>
<reference evidence="9 10" key="1">
    <citation type="submission" date="2017-07" db="EMBL/GenBank/DDBJ databases">
        <title>Genome Sequence of Antarctobacter heliothermus Strain SMS3 Isolated from a culture of the Diatom Skeletonema marinoi.</title>
        <authorList>
            <person name="Topel M."/>
            <person name="Pinder M.I.M."/>
            <person name="Johansson O.N."/>
            <person name="Kourtchenko O."/>
            <person name="Godhe A."/>
            <person name="Clarke A.K."/>
        </authorList>
    </citation>
    <scope>NUCLEOTIDE SEQUENCE [LARGE SCALE GENOMIC DNA]</scope>
    <source>
        <strain evidence="9 10">SMS3</strain>
    </source>
</reference>
<dbReference type="Pfam" id="PF01070">
    <property type="entry name" value="FMN_dh"/>
    <property type="match status" value="1"/>
</dbReference>
<dbReference type="CDD" id="cd02809">
    <property type="entry name" value="alpha_hydroxyacid_oxid_FMN"/>
    <property type="match status" value="1"/>
</dbReference>
<evidence type="ECO:0000256" key="5">
    <source>
        <dbReference type="ARBA" id="ARBA00024042"/>
    </source>
</evidence>
<evidence type="ECO:0000256" key="6">
    <source>
        <dbReference type="PIRSR" id="PIRSR000138-1"/>
    </source>
</evidence>
<dbReference type="PROSITE" id="PS51349">
    <property type="entry name" value="FMN_HYDROXY_ACID_DH_2"/>
    <property type="match status" value="1"/>
</dbReference>
<dbReference type="PROSITE" id="PS00557">
    <property type="entry name" value="FMN_HYDROXY_ACID_DH_1"/>
    <property type="match status" value="1"/>
</dbReference>
<comment type="cofactor">
    <cofactor evidence="1">
        <name>FMN</name>
        <dbReference type="ChEBI" id="CHEBI:58210"/>
    </cofactor>
</comment>
<dbReference type="InterPro" id="IPR012133">
    <property type="entry name" value="Alpha-hydoxy_acid_DH_FMN"/>
</dbReference>
<dbReference type="InterPro" id="IPR008259">
    <property type="entry name" value="FMN_hydac_DH_AS"/>
</dbReference>
<dbReference type="GO" id="GO:0009060">
    <property type="term" value="P:aerobic respiration"/>
    <property type="evidence" value="ECO:0007669"/>
    <property type="project" value="TreeGrafter"/>
</dbReference>
<gene>
    <name evidence="9" type="ORF">ANTHELSMS3_01730</name>
</gene>
<dbReference type="KEGG" id="aht:ANTHELSMS3_01730"/>
<protein>
    <submittedName>
        <fullName evidence="9">Alpha-hydroxy-acid oxidizing enzyme</fullName>
    </submittedName>
</protein>
<dbReference type="RefSeq" id="WP_094034496.1">
    <property type="nucleotide sequence ID" value="NZ_CP022540.1"/>
</dbReference>
<feature type="binding site" evidence="7">
    <location>
        <position position="254"/>
    </location>
    <ligand>
        <name>FMN</name>
        <dbReference type="ChEBI" id="CHEBI:58210"/>
    </ligand>
</feature>
<feature type="binding site" evidence="7">
    <location>
        <position position="133"/>
    </location>
    <ligand>
        <name>glyoxylate</name>
        <dbReference type="ChEBI" id="CHEBI:36655"/>
    </ligand>
</feature>
<dbReference type="Gene3D" id="3.20.20.70">
    <property type="entry name" value="Aldolase class I"/>
    <property type="match status" value="1"/>
</dbReference>
<dbReference type="InterPro" id="IPR037396">
    <property type="entry name" value="FMN_HAD"/>
</dbReference>
<name>A0A222E2G4_9RHOB</name>
<evidence type="ECO:0000313" key="9">
    <source>
        <dbReference type="EMBL" id="ASP20419.1"/>
    </source>
</evidence>
<dbReference type="Proteomes" id="UP000203589">
    <property type="component" value="Chromosome"/>
</dbReference>
<feature type="binding site" evidence="7">
    <location>
        <begin position="309"/>
        <end position="313"/>
    </location>
    <ligand>
        <name>FMN</name>
        <dbReference type="ChEBI" id="CHEBI:58210"/>
    </ligand>
</feature>
<dbReference type="SUPFAM" id="SSF51395">
    <property type="entry name" value="FMN-linked oxidoreductases"/>
    <property type="match status" value="1"/>
</dbReference>
<dbReference type="GO" id="GO:0010181">
    <property type="term" value="F:FMN binding"/>
    <property type="evidence" value="ECO:0007669"/>
    <property type="project" value="InterPro"/>
</dbReference>
<organism evidence="9 10">
    <name type="scientific">Antarctobacter heliothermus</name>
    <dbReference type="NCBI Taxonomy" id="74033"/>
    <lineage>
        <taxon>Bacteria</taxon>
        <taxon>Pseudomonadati</taxon>
        <taxon>Pseudomonadota</taxon>
        <taxon>Alphaproteobacteria</taxon>
        <taxon>Rhodobacterales</taxon>
        <taxon>Roseobacteraceae</taxon>
        <taxon>Antarctobacter</taxon>
    </lineage>
</organism>
<feature type="binding site" evidence="7">
    <location>
        <position position="278"/>
    </location>
    <ligand>
        <name>glyoxylate</name>
        <dbReference type="ChEBI" id="CHEBI:36655"/>
    </ligand>
</feature>
<feature type="domain" description="FMN hydroxy acid dehydrogenase" evidence="8">
    <location>
        <begin position="2"/>
        <end position="383"/>
    </location>
</feature>
<sequence>MDYESKFPSIWHLKKRARQRIPFFAWEFLDSGTGMERLVNRNQSAFDEVNLAPRSLGGRFSPDVGTTLFGQEYSVPFGAAPVGSTGLMWPGAELMLAQAAGDNDFPYCLSMMANETPEDVAAKAGKNTWMQIYCPKEPEVLADLIARCKAAGIKTIAVTADVPVSSTRERQLVAGLTVPPQMNAKTLWRVMKRPRWAMETLKYGLPRFKTLEKYFSFDRMNKGTRLVGRIVDGRPDWSYFARIREAWDGNLILKGVMHSDDAEQAIIHGADAVWVSNHGGRQFDGAHAAIEMLPEIVKTTAGRVPIIFDSGIRGGLDIARAISLGADFCFLGRGFLYSISALGAPGADHAYGILRRDLENNMIQMGARSLADLRGPQTTHVSSSTES</sequence>
<dbReference type="PANTHER" id="PTHR10578:SF107">
    <property type="entry name" value="2-HYDROXYACID OXIDASE 1"/>
    <property type="match status" value="1"/>
</dbReference>
<feature type="binding site" evidence="7">
    <location>
        <begin position="332"/>
        <end position="333"/>
    </location>
    <ligand>
        <name>FMN</name>
        <dbReference type="ChEBI" id="CHEBI:58210"/>
    </ligand>
</feature>
<keyword evidence="4" id="KW-0560">Oxidoreductase</keyword>
<feature type="binding site" evidence="7">
    <location>
        <position position="281"/>
    </location>
    <ligand>
        <name>glyoxylate</name>
        <dbReference type="ChEBI" id="CHEBI:36655"/>
    </ligand>
</feature>
<keyword evidence="10" id="KW-1185">Reference proteome</keyword>
<feature type="active site" description="Proton acceptor" evidence="6">
    <location>
        <position position="278"/>
    </location>
</feature>
<feature type="binding site" evidence="7">
    <location>
        <position position="131"/>
    </location>
    <ligand>
        <name>FMN</name>
        <dbReference type="ChEBI" id="CHEBI:58210"/>
    </ligand>
</feature>
<feature type="binding site" evidence="7">
    <location>
        <position position="159"/>
    </location>
    <ligand>
        <name>FMN</name>
        <dbReference type="ChEBI" id="CHEBI:58210"/>
    </ligand>
</feature>
<evidence type="ECO:0000256" key="1">
    <source>
        <dbReference type="ARBA" id="ARBA00001917"/>
    </source>
</evidence>
<keyword evidence="2 7" id="KW-0285">Flavoprotein</keyword>
<proteinExistence type="inferred from homology"/>
<feature type="binding site" evidence="7">
    <location>
        <position position="276"/>
    </location>
    <ligand>
        <name>FMN</name>
        <dbReference type="ChEBI" id="CHEBI:58210"/>
    </ligand>
</feature>
<feature type="binding site" evidence="7">
    <location>
        <position position="110"/>
    </location>
    <ligand>
        <name>FMN</name>
        <dbReference type="ChEBI" id="CHEBI:58210"/>
    </ligand>
</feature>
<keyword evidence="3 7" id="KW-0288">FMN</keyword>
<evidence type="ECO:0000256" key="7">
    <source>
        <dbReference type="PIRSR" id="PIRSR000138-2"/>
    </source>
</evidence>
<comment type="similarity">
    <text evidence="5">Belongs to the FMN-dependent alpha-hydroxy acid dehydrogenase family.</text>
</comment>
<dbReference type="GO" id="GO:0005886">
    <property type="term" value="C:plasma membrane"/>
    <property type="evidence" value="ECO:0007669"/>
    <property type="project" value="TreeGrafter"/>
</dbReference>
<dbReference type="InterPro" id="IPR013785">
    <property type="entry name" value="Aldolase_TIM"/>
</dbReference>
<evidence type="ECO:0000256" key="4">
    <source>
        <dbReference type="ARBA" id="ARBA00023002"/>
    </source>
</evidence>